<name>A0A2P8CXY2_9BACT</name>
<dbReference type="InterPro" id="IPR016039">
    <property type="entry name" value="Thiolase-like"/>
</dbReference>
<evidence type="ECO:0000259" key="1">
    <source>
        <dbReference type="Pfam" id="PF13723"/>
    </source>
</evidence>
<evidence type="ECO:0000313" key="3">
    <source>
        <dbReference type="Proteomes" id="UP000240572"/>
    </source>
</evidence>
<sequence>MKPVYITHTSAIIPQHQEAGALLEPLIPDERQRFAVIEPDYTTVIPPMQLRRMSRVLRMGVYTGMDCLRKANLARPDGILTGTAKGSMTDTEKFVKELKSYDETALNPTPFILSTYNAINGAIALQTGATGYNQTFVHRGSSFEAALYDAQLKLHTVQDPQHYLVGCFDELTEEYFHIKDKVGYWKKDRDNSLPLWQQNDSPGSIGGEGAAFFLLSNHSDGAVAAIKRVFTFYNTGNSAPLASIQGQIEREGWTAADADLLVLGYNGDPADDPCYDQVRNLLGNKLPVLGFKHLCGEYETSGGFALWLTCQLLSGNDLPEAAWYQKPAGQDFRPRKIVYYNHFRGVNHNLVLLEGL</sequence>
<proteinExistence type="predicted"/>
<dbReference type="Gene3D" id="3.40.47.10">
    <property type="match status" value="1"/>
</dbReference>
<dbReference type="GO" id="GO:0016746">
    <property type="term" value="F:acyltransferase activity"/>
    <property type="evidence" value="ECO:0007669"/>
    <property type="project" value="InterPro"/>
</dbReference>
<dbReference type="Proteomes" id="UP000240572">
    <property type="component" value="Unassembled WGS sequence"/>
</dbReference>
<keyword evidence="3" id="KW-1185">Reference proteome</keyword>
<evidence type="ECO:0000313" key="2">
    <source>
        <dbReference type="EMBL" id="PSK89828.1"/>
    </source>
</evidence>
<protein>
    <submittedName>
        <fullName evidence="2">3-oxoacyl-(Acyl-carrier-protein) synthase</fullName>
    </submittedName>
</protein>
<comment type="caution">
    <text evidence="2">The sequence shown here is derived from an EMBL/GenBank/DDBJ whole genome shotgun (WGS) entry which is preliminary data.</text>
</comment>
<dbReference type="EMBL" id="PYGD01000010">
    <property type="protein sequence ID" value="PSK89828.1"/>
    <property type="molecule type" value="Genomic_DNA"/>
</dbReference>
<accession>A0A2P8CXY2</accession>
<dbReference type="RefSeq" id="WP_106524631.1">
    <property type="nucleotide sequence ID" value="NZ_PYGD01000010.1"/>
</dbReference>
<dbReference type="SUPFAM" id="SSF53901">
    <property type="entry name" value="Thiolase-like"/>
    <property type="match status" value="2"/>
</dbReference>
<dbReference type="AlphaFoldDB" id="A0A2P8CXY2"/>
<organism evidence="2 3">
    <name type="scientific">Taibaiella chishuiensis</name>
    <dbReference type="NCBI Taxonomy" id="1434707"/>
    <lineage>
        <taxon>Bacteria</taxon>
        <taxon>Pseudomonadati</taxon>
        <taxon>Bacteroidota</taxon>
        <taxon>Chitinophagia</taxon>
        <taxon>Chitinophagales</taxon>
        <taxon>Chitinophagaceae</taxon>
        <taxon>Taibaiella</taxon>
    </lineage>
</organism>
<dbReference type="OrthoDB" id="1404523at2"/>
<reference evidence="2 3" key="1">
    <citation type="submission" date="2018-03" db="EMBL/GenBank/DDBJ databases">
        <title>Genomic Encyclopedia of Type Strains, Phase III (KMG-III): the genomes of soil and plant-associated and newly described type strains.</title>
        <authorList>
            <person name="Whitman W."/>
        </authorList>
    </citation>
    <scope>NUCLEOTIDE SEQUENCE [LARGE SCALE GENOMIC DNA]</scope>
    <source>
        <strain evidence="2 3">CGMCC 1.12700</strain>
    </source>
</reference>
<dbReference type="Pfam" id="PF13723">
    <property type="entry name" value="Ketoacyl-synt_2"/>
    <property type="match status" value="1"/>
</dbReference>
<gene>
    <name evidence="2" type="ORF">B0I18_110129</name>
</gene>
<feature type="domain" description="Beta-ketoacyl synthase-like N-terminal" evidence="1">
    <location>
        <begin position="42"/>
        <end position="177"/>
    </location>
</feature>
<dbReference type="InterPro" id="IPR014030">
    <property type="entry name" value="Ketoacyl_synth_N"/>
</dbReference>